<dbReference type="AlphaFoldDB" id="A0A378I3V1"/>
<dbReference type="OrthoDB" id="9792284at2"/>
<dbReference type="GO" id="GO:0019172">
    <property type="term" value="F:glyoxalase III activity"/>
    <property type="evidence" value="ECO:0007669"/>
    <property type="project" value="UniProtKB-EC"/>
</dbReference>
<sequence>MLDKNRILIVATNTAEYEKVGYRTGLWLGELTHFWDEVSKAGINMDIASPAGGFIPLDPESLMLPTMGHAIGLTGKAHHHYKDRAFMDLLKNSLSLTDINPADYSAIYLTGGHGVCFDFPKSKALAELIRNFYESNKIISAVCHGPAGLLEVKLSNGSPLVQGKKLTCFSWQEEKLAKRDDAVPYNLEEELKKRGAEYSKAKLPLKGYIVEDGLLITGQNPASAKGVGEAVVKRLKTS</sequence>
<keyword evidence="5" id="KW-0645">Protease</keyword>
<dbReference type="Gene3D" id="3.40.50.880">
    <property type="match status" value="1"/>
</dbReference>
<dbReference type="SUPFAM" id="SSF52317">
    <property type="entry name" value="Class I glutamine amidotransferase-like"/>
    <property type="match status" value="1"/>
</dbReference>
<dbReference type="PANTHER" id="PTHR48094:SF11">
    <property type="entry name" value="GLUTATHIONE-INDEPENDENT GLYOXALASE HSP31-RELATED"/>
    <property type="match status" value="1"/>
</dbReference>
<keyword evidence="1" id="KW-0346">Stress response</keyword>
<keyword evidence="5" id="KW-0378">Hydrolase</keyword>
<dbReference type="GO" id="GO:0006508">
    <property type="term" value="P:proteolysis"/>
    <property type="evidence" value="ECO:0007669"/>
    <property type="project" value="UniProtKB-KW"/>
</dbReference>
<comment type="similarity">
    <text evidence="3">Belongs to the peptidase C56 family. HSP31-like subfamily.</text>
</comment>
<dbReference type="Proteomes" id="UP000254968">
    <property type="component" value="Unassembled WGS sequence"/>
</dbReference>
<dbReference type="GO" id="GO:0005737">
    <property type="term" value="C:cytoplasm"/>
    <property type="evidence" value="ECO:0007669"/>
    <property type="project" value="TreeGrafter"/>
</dbReference>
<feature type="domain" description="DJ-1/PfpI" evidence="4">
    <location>
        <begin position="30"/>
        <end position="233"/>
    </location>
</feature>
<reference evidence="5 6" key="1">
    <citation type="submission" date="2018-06" db="EMBL/GenBank/DDBJ databases">
        <authorList>
            <consortium name="Pathogen Informatics"/>
            <person name="Doyle S."/>
        </authorList>
    </citation>
    <scope>NUCLEOTIDE SEQUENCE [LARGE SCALE GENOMIC DNA]</scope>
    <source>
        <strain evidence="5 6">NCTC13315</strain>
    </source>
</reference>
<proteinExistence type="inferred from homology"/>
<name>A0A378I3V1_9GAMM</name>
<dbReference type="EC" id="4.2.1.130" evidence="5"/>
<dbReference type="InterPro" id="IPR050325">
    <property type="entry name" value="Prot/Nucl_acid_deglycase"/>
</dbReference>
<gene>
    <name evidence="5" type="primary">hchA</name>
    <name evidence="5" type="ORF">NCTC13315_02225</name>
</gene>
<dbReference type="GO" id="GO:0019243">
    <property type="term" value="P:methylglyoxal catabolic process to D-lactate via S-lactoyl-glutathione"/>
    <property type="evidence" value="ECO:0007669"/>
    <property type="project" value="TreeGrafter"/>
</dbReference>
<keyword evidence="6" id="KW-1185">Reference proteome</keyword>
<evidence type="ECO:0000256" key="2">
    <source>
        <dbReference type="ARBA" id="ARBA00023239"/>
    </source>
</evidence>
<evidence type="ECO:0000259" key="4">
    <source>
        <dbReference type="Pfam" id="PF01965"/>
    </source>
</evidence>
<dbReference type="Pfam" id="PF01965">
    <property type="entry name" value="DJ-1_PfpI"/>
    <property type="match status" value="1"/>
</dbReference>
<evidence type="ECO:0000256" key="1">
    <source>
        <dbReference type="ARBA" id="ARBA00023016"/>
    </source>
</evidence>
<dbReference type="RefSeq" id="WP_115303347.1">
    <property type="nucleotide sequence ID" value="NZ_CAAAHO010000002.1"/>
</dbReference>
<dbReference type="EMBL" id="UGNV01000001">
    <property type="protein sequence ID" value="STX29673.1"/>
    <property type="molecule type" value="Genomic_DNA"/>
</dbReference>
<evidence type="ECO:0000313" key="6">
    <source>
        <dbReference type="Proteomes" id="UP000254968"/>
    </source>
</evidence>
<evidence type="ECO:0000256" key="3">
    <source>
        <dbReference type="ARBA" id="ARBA00038493"/>
    </source>
</evidence>
<organism evidence="5 6">
    <name type="scientific">Legionella beliardensis</name>
    <dbReference type="NCBI Taxonomy" id="91822"/>
    <lineage>
        <taxon>Bacteria</taxon>
        <taxon>Pseudomonadati</taxon>
        <taxon>Pseudomonadota</taxon>
        <taxon>Gammaproteobacteria</taxon>
        <taxon>Legionellales</taxon>
        <taxon>Legionellaceae</taxon>
        <taxon>Legionella</taxon>
    </lineage>
</organism>
<accession>A0A378I3V1</accession>
<dbReference type="GO" id="GO:0008233">
    <property type="term" value="F:peptidase activity"/>
    <property type="evidence" value="ECO:0007669"/>
    <property type="project" value="UniProtKB-KW"/>
</dbReference>
<keyword evidence="2 5" id="KW-0456">Lyase</keyword>
<dbReference type="InterPro" id="IPR029062">
    <property type="entry name" value="Class_I_gatase-like"/>
</dbReference>
<dbReference type="InterPro" id="IPR002818">
    <property type="entry name" value="DJ-1/PfpI"/>
</dbReference>
<dbReference type="CDD" id="cd03141">
    <property type="entry name" value="GATase1_Hsp31_like"/>
    <property type="match status" value="1"/>
</dbReference>
<dbReference type="PANTHER" id="PTHR48094">
    <property type="entry name" value="PROTEIN/NUCLEIC ACID DEGLYCASE DJ-1-RELATED"/>
    <property type="match status" value="1"/>
</dbReference>
<protein>
    <submittedName>
        <fullName evidence="5">Intracellular protease/amidase</fullName>
        <ecNumber evidence="5">4.2.1.130</ecNumber>
    </submittedName>
</protein>
<evidence type="ECO:0000313" key="5">
    <source>
        <dbReference type="EMBL" id="STX29673.1"/>
    </source>
</evidence>